<dbReference type="Proteomes" id="UP000018949">
    <property type="component" value="Unassembled WGS sequence"/>
</dbReference>
<keyword evidence="1" id="KW-0175">Coiled coil</keyword>
<sequence length="82" mass="9463">MNQSVIELSEEADEVRKTSENERNAIVSIKENFEQDSKRLISESKQRINELEELYTEKLRLSHQQNIGAKQEKAIGKQGLFG</sequence>
<evidence type="ECO:0000313" key="2">
    <source>
        <dbReference type="EMBL" id="GAE48465.1"/>
    </source>
</evidence>
<accession>W4RVP2</accession>
<feature type="coiled-coil region" evidence="1">
    <location>
        <begin position="5"/>
        <end position="61"/>
    </location>
</feature>
<proteinExistence type="predicted"/>
<organism evidence="2 3">
    <name type="scientific">Mesobacillus boroniphilus JCM 21738</name>
    <dbReference type="NCBI Taxonomy" id="1294265"/>
    <lineage>
        <taxon>Bacteria</taxon>
        <taxon>Bacillati</taxon>
        <taxon>Bacillota</taxon>
        <taxon>Bacilli</taxon>
        <taxon>Bacillales</taxon>
        <taxon>Bacillaceae</taxon>
        <taxon>Mesobacillus</taxon>
    </lineage>
</organism>
<name>W4RVP2_9BACI</name>
<gene>
    <name evidence="2" type="ORF">JCM21738_5612</name>
</gene>
<evidence type="ECO:0000256" key="1">
    <source>
        <dbReference type="SAM" id="Coils"/>
    </source>
</evidence>
<keyword evidence="3" id="KW-1185">Reference proteome</keyword>
<dbReference type="EMBL" id="BAUW01000228">
    <property type="protein sequence ID" value="GAE48465.1"/>
    <property type="molecule type" value="Genomic_DNA"/>
</dbReference>
<dbReference type="AlphaFoldDB" id="W4RVP2"/>
<comment type="caution">
    <text evidence="2">The sequence shown here is derived from an EMBL/GenBank/DDBJ whole genome shotgun (WGS) entry which is preliminary data.</text>
</comment>
<reference evidence="2 3" key="1">
    <citation type="submission" date="2013-12" db="EMBL/GenBank/DDBJ databases">
        <title>NBRP : Genome information of microbial organism related human and environment.</title>
        <authorList>
            <person name="Hattori M."/>
            <person name="Oshima K."/>
            <person name="Inaba H."/>
            <person name="Suda W."/>
            <person name="Sakamoto M."/>
            <person name="Iino T."/>
            <person name="Kitahara M."/>
            <person name="Oshida Y."/>
            <person name="Iida T."/>
            <person name="Kudo T."/>
            <person name="Itoh T."/>
            <person name="Ahmed I."/>
            <person name="Ohkuma M."/>
        </authorList>
    </citation>
    <scope>NUCLEOTIDE SEQUENCE [LARGE SCALE GENOMIC DNA]</scope>
    <source>
        <strain evidence="2 3">JCM 21738</strain>
    </source>
</reference>
<evidence type="ECO:0000313" key="3">
    <source>
        <dbReference type="Proteomes" id="UP000018949"/>
    </source>
</evidence>
<protein>
    <submittedName>
        <fullName evidence="2">Uncharacterized protein</fullName>
    </submittedName>
</protein>